<dbReference type="InterPro" id="IPR044023">
    <property type="entry name" value="Ig_7"/>
</dbReference>
<feature type="domain" description="Ig-like" evidence="1">
    <location>
        <begin position="407"/>
        <end position="485"/>
    </location>
</feature>
<dbReference type="EMBL" id="FUYR01000002">
    <property type="protein sequence ID" value="SKB62967.1"/>
    <property type="molecule type" value="Genomic_DNA"/>
</dbReference>
<feature type="domain" description="Ig-like" evidence="1">
    <location>
        <begin position="1448"/>
        <end position="1526"/>
    </location>
</feature>
<evidence type="ECO:0000313" key="2">
    <source>
        <dbReference type="EMBL" id="SKB62967.1"/>
    </source>
</evidence>
<organism evidence="2 3">
    <name type="scientific">Daejeonella lutea</name>
    <dbReference type="NCBI Taxonomy" id="572036"/>
    <lineage>
        <taxon>Bacteria</taxon>
        <taxon>Pseudomonadati</taxon>
        <taxon>Bacteroidota</taxon>
        <taxon>Sphingobacteriia</taxon>
        <taxon>Sphingobacteriales</taxon>
        <taxon>Sphingobacteriaceae</taxon>
        <taxon>Daejeonella</taxon>
    </lineage>
</organism>
<dbReference type="Gene3D" id="2.60.40.10">
    <property type="entry name" value="Immunoglobulins"/>
    <property type="match status" value="2"/>
</dbReference>
<dbReference type="CDD" id="cd00146">
    <property type="entry name" value="PKD"/>
    <property type="match status" value="1"/>
</dbReference>
<feature type="domain" description="Ig-like" evidence="1">
    <location>
        <begin position="1128"/>
        <end position="1206"/>
    </location>
</feature>
<feature type="domain" description="Ig-like" evidence="1">
    <location>
        <begin position="2021"/>
        <end position="2098"/>
    </location>
</feature>
<sequence>MAAADARGHFSFKKKENLCSFISSPAYTCKMPKNLRLFFLVITLLSATYSAFGQTPPTFNVDLSGSTDTTVTVLNKKRDGNWCGDNNCIVFNIKVNPGSDLINFTANQITGASFYTVNCGPQIPIGTPACITGLSTVSISFCKPGNNGVDYFITATRTVKASGDLNLRQTCSGSMSVTGLQASSVTWTSIFPGAAGTYNSYLSNPSGSLTTSVTPAVGAPTYIDYRVSGAPTTNCPSGLSDTVRVYTSPPLTVAISPSSPMICSGASVTITATPSGGLPGYTYAWNTGATTPSITVSTPGTYTVSVMDQLSGCPPSTQQVIVGASPTPTAPTASGTTICSGATATLTATGPGGTYSWYTASTGGTLLGTGASFTTPALTATTTYYVETLLGCVSARTPVTVSVTALPAAPTAAGTTICAGNTATLTATAPGGTYQWYDVAVGGTSLFTGSSYTSPALSANTTYYVQTTVNGCPGPRTAVIVTVTPLPAAPTAPGVTICTGSTATLTATGPGGTYQWFDAASGGNLLASSASYNTPVLNATTPYYVQTTVNGCTGPRTAVVVTVNPPPAAPTASGTTICSGSTATLSATAPGGTYSWYTTASGGTAVGTGANFTTPVLTATTTYYVETLLGCVSPRTAVTVSVTPLPAAPTVAGTTICSGSTATLAASAPGGIYEWYTAASGGTLLGTGVTFTTPALISTTTYYVQTTVNGCPGPRTAATVTVTPIPAAPSFAAVSTICAGSSATLTATGPGGSYQWYSAASGGALLGTGASYNTPALNATTTFYVQTTDNGCTSARTAVEVTVIPQVNPEFKYASGTFCLTGAPKQAPQIFNGPGTFSGSGGLVINPTTGEIDVLASGLGVYTVSYTSTSQCPRTTSTTITITDTPNATFTYSGPFCVGGPNPLPNFGATGSAGIFSSTSGLNFVNTSTGEINLATSTPGDYTITNTISGGVGCSDAKSFVVTITASPSAPTAAGMTICANNSATLTASGSTGTYAWFNSPSGGTSLGSGAFYTTASLSTTTTFYVETTVGGCTSPRTAVTVFVNPIPVSPTISGVTICAGNTATLVATAPGGTYTWYTDPSGGVPLGTGIAYTTPALSATTTYYVTTRVNGCESLRTPVTVTVTALPPAPTVTGANICVGEAATLLASGSGGTYDWFDAPVGGNLVMTGASFTTPVLTSNRIYYVQASAGGCPGPRTTVEVTVTPRPVAPTVAPLTICAGSGATLTATAPGGTYQWYDSPAGGSLLFTGASYNTPALFTNTTYYVQSIVNGCTGARAAVTVTVTPLPAAPTAINPTICFGTNAILSATAPAGTFQWYDSPTGGTLLANSQTYTTPVLTANTIYYVQTTVNGCPGPRTGVTVTVTPLPVAPTAPGVIVCSGNSALLTATAPGGVYQWFDAPSGGNLLATGATYSTPALTTNTTYYVQSVVNGCAGPRRSVNVTLTSIPPAPTAAGTTICSGTTTTLTATAPGGVYQWYDAATGGSLLATSPSYTTGVLTANTTFYVQTTVDGCAGPRTPVTVTITPIPAAPTVNAPAICVGNSTTLTASAPGGNYQWFDAASGGNLLQSGNSFTTPALTLTTTYYVQTTINGCTSPRTAVRVTTIPIINPEFEYSSGTYCKSGPAVSPAPVIHTPGGGTFTATPGLIFANTSTGEINVAATPIGTYTITFTNASQCPRSSTVNITITNAPDARFSYAATSFCTGSDDSPAIFVPGASAGIFSATPGGLVFRSISTGEINLSASVPGVYQVTNTIAATGGCAAASHTVTVQINAAPAAPSVSGATICADNSTTLSATGSSGTYEWYDAAVGGRLLATGSVFSTGILKTTTSYYVQATSNGCTGPRAAVTVQVVPVVDPEFEYSSGTYCKSGISVTPPPGIYTVGGGVFSSSSGLVFVNKNTGEIDVLASTIGTYTVSFTNNSPCPRVTYAKVTITNFPNASFSYSGPFCPGDTNPLPIFPAGASAGIFTSSSPALVFVSTRTGEIDLKASSPGIYIITNTISANGGCATATFTSTVTINPIPLTPDARNASICRGTSTVLAVGDDSGVYQWFDQATGGTMLGTGTNFTTPILNSTTRYYVQAISNNCVSPRKEIIVTVNAIPAAPVVISNSPVCAGNSIVMGATYIPGAIYTWEGPNNFSSNLQNPIINGATASHAGKYTVFVTVNGCVSAVSSVDVKVNEVPISEAGQDQTLCVSTNAVNLKGSVKGLSTTGIWSSSGTGTFSPSNTSLNATYIPSAADKAALKVVLTLTSTNNISCAPATSSMAVTLVPLPVVNAGTDQAVCADATEINLSGAVVGASGGIWVSEGDGQFLPSNTALKATYIPGPKDVKIGWAMLTLSSTGNGLCSSVSDDVLITINPLPRVSAGKDKVIRLDESITLNDVDTDPDVQYQWSPAIGLNDYSIKNPVFSGTASQTYTLTVTNKRGCVSSDQVFVKVLEPIVIPNTFTPNGDGSNDLWNIAQLKNYTEATVFVYNRYGVKLFYSQGYEQPWDGTYQGVEVPAGTYYYVIDTKMGEKFSGWILIVK</sequence>
<feature type="domain" description="Ig-like" evidence="1">
    <location>
        <begin position="646"/>
        <end position="724"/>
    </location>
</feature>
<gene>
    <name evidence="2" type="ORF">SAMN05661099_1877</name>
</gene>
<feature type="domain" description="Ig-like" evidence="1">
    <location>
        <begin position="328"/>
        <end position="404"/>
    </location>
</feature>
<protein>
    <submittedName>
        <fullName evidence="2">Gliding motility-associated C-terminal domain-containing protein</fullName>
    </submittedName>
</protein>
<proteinExistence type="predicted"/>
<evidence type="ECO:0000259" key="1">
    <source>
        <dbReference type="Pfam" id="PF19081"/>
    </source>
</evidence>
<feature type="domain" description="Ig-like" evidence="1">
    <location>
        <begin position="1775"/>
        <end position="1853"/>
    </location>
</feature>
<feature type="domain" description="Ig-like" evidence="1">
    <location>
        <begin position="487"/>
        <end position="565"/>
    </location>
</feature>
<reference evidence="3" key="1">
    <citation type="submission" date="2017-02" db="EMBL/GenBank/DDBJ databases">
        <authorList>
            <person name="Varghese N."/>
            <person name="Submissions S."/>
        </authorList>
    </citation>
    <scope>NUCLEOTIDE SEQUENCE [LARGE SCALE GENOMIC DNA]</scope>
    <source>
        <strain evidence="3">DSM 22385</strain>
    </source>
</reference>
<feature type="domain" description="Ig-like" evidence="1">
    <location>
        <begin position="1528"/>
        <end position="1606"/>
    </location>
</feature>
<feature type="domain" description="Ig-like" evidence="1">
    <location>
        <begin position="968"/>
        <end position="1046"/>
    </location>
</feature>
<dbReference type="Proteomes" id="UP000189981">
    <property type="component" value="Unassembled WGS sequence"/>
</dbReference>
<feature type="domain" description="Ig-like" evidence="1">
    <location>
        <begin position="567"/>
        <end position="644"/>
    </location>
</feature>
<feature type="domain" description="Ig-like" evidence="1">
    <location>
        <begin position="1208"/>
        <end position="1286"/>
    </location>
</feature>
<dbReference type="InterPro" id="IPR026341">
    <property type="entry name" value="T9SS_type_B"/>
</dbReference>
<feature type="domain" description="Ig-like" evidence="1">
    <location>
        <begin position="1288"/>
        <end position="1366"/>
    </location>
</feature>
<keyword evidence="3" id="KW-1185">Reference proteome</keyword>
<feature type="domain" description="Ig-like" evidence="1">
    <location>
        <begin position="1368"/>
        <end position="1444"/>
    </location>
</feature>
<dbReference type="Pfam" id="PF13585">
    <property type="entry name" value="CHU_C"/>
    <property type="match status" value="1"/>
</dbReference>
<dbReference type="NCBIfam" id="TIGR04131">
    <property type="entry name" value="Bac_Flav_CTERM"/>
    <property type="match status" value="1"/>
</dbReference>
<evidence type="ECO:0000313" key="3">
    <source>
        <dbReference type="Proteomes" id="UP000189981"/>
    </source>
</evidence>
<dbReference type="Pfam" id="PF19081">
    <property type="entry name" value="Ig_7"/>
    <property type="match status" value="16"/>
</dbReference>
<feature type="domain" description="Ig-like" evidence="1">
    <location>
        <begin position="1048"/>
        <end position="1125"/>
    </location>
</feature>
<dbReference type="STRING" id="572036.SAMN05661099_1877"/>
<name>A0A1T5CUC4_9SPHI</name>
<feature type="domain" description="Ig-like" evidence="1">
    <location>
        <begin position="726"/>
        <end position="805"/>
    </location>
</feature>
<dbReference type="InterPro" id="IPR013783">
    <property type="entry name" value="Ig-like_fold"/>
</dbReference>
<dbReference type="OrthoDB" id="634921at2"/>
<accession>A0A1T5CUC4</accession>